<sequence>ELIQHCCGKFPSKSLLNDELVSLKLAAYLHSQKFQINPIMVKNYVKQQIISQLGIESVFTLMVTNDQMWLPIAKSSFRKLVNMNSLCSNVTYDESTFHINDGPHAMWGPEKEQPLRKKGMGLGIHVSDFLTKMIGPLRDDLEEAHAIIVLGSRYDGYWDAKKLIFKLDEQ</sequence>
<keyword evidence="2" id="KW-1185">Reference proteome</keyword>
<proteinExistence type="predicted"/>
<evidence type="ECO:0000313" key="1">
    <source>
        <dbReference type="EMBL" id="CAG8604898.1"/>
    </source>
</evidence>
<organism evidence="1 2">
    <name type="scientific">Cetraspora pellucida</name>
    <dbReference type="NCBI Taxonomy" id="1433469"/>
    <lineage>
        <taxon>Eukaryota</taxon>
        <taxon>Fungi</taxon>
        <taxon>Fungi incertae sedis</taxon>
        <taxon>Mucoromycota</taxon>
        <taxon>Glomeromycotina</taxon>
        <taxon>Glomeromycetes</taxon>
        <taxon>Diversisporales</taxon>
        <taxon>Gigasporaceae</taxon>
        <taxon>Cetraspora</taxon>
    </lineage>
</organism>
<reference evidence="1" key="1">
    <citation type="submission" date="2021-06" db="EMBL/GenBank/DDBJ databases">
        <authorList>
            <person name="Kallberg Y."/>
            <person name="Tangrot J."/>
            <person name="Rosling A."/>
        </authorList>
    </citation>
    <scope>NUCLEOTIDE SEQUENCE</scope>
    <source>
        <strain evidence="1">28 12/20/2015</strain>
    </source>
</reference>
<feature type="non-terminal residue" evidence="1">
    <location>
        <position position="1"/>
    </location>
</feature>
<comment type="caution">
    <text evidence="1">The sequence shown here is derived from an EMBL/GenBank/DDBJ whole genome shotgun (WGS) entry which is preliminary data.</text>
</comment>
<protein>
    <submittedName>
        <fullName evidence="1">14134_t:CDS:1</fullName>
    </submittedName>
</protein>
<evidence type="ECO:0000313" key="2">
    <source>
        <dbReference type="Proteomes" id="UP000789366"/>
    </source>
</evidence>
<name>A0ACA9MQ84_9GLOM</name>
<dbReference type="Proteomes" id="UP000789366">
    <property type="component" value="Unassembled WGS sequence"/>
</dbReference>
<dbReference type="EMBL" id="CAJVPW010009393">
    <property type="protein sequence ID" value="CAG8604898.1"/>
    <property type="molecule type" value="Genomic_DNA"/>
</dbReference>
<gene>
    <name evidence="1" type="ORF">SPELUC_LOCUS7275</name>
</gene>
<accession>A0ACA9MQ84</accession>